<accession>A0A369JDM9</accession>
<comment type="caution">
    <text evidence="2">The sequence shown here is derived from an EMBL/GenBank/DDBJ whole genome shotgun (WGS) entry which is preliminary data.</text>
</comment>
<keyword evidence="1" id="KW-1133">Transmembrane helix</keyword>
<feature type="transmembrane region" description="Helical" evidence="1">
    <location>
        <begin position="50"/>
        <end position="70"/>
    </location>
</feature>
<dbReference type="InParanoid" id="A0A369JDM9"/>
<dbReference type="Proteomes" id="UP000076154">
    <property type="component" value="Unassembled WGS sequence"/>
</dbReference>
<keyword evidence="1" id="KW-0812">Transmembrane</keyword>
<evidence type="ECO:0000313" key="3">
    <source>
        <dbReference type="Proteomes" id="UP000076154"/>
    </source>
</evidence>
<dbReference type="STRING" id="39966.A0A369JDM9"/>
<keyword evidence="3" id="KW-1185">Reference proteome</keyword>
<organism evidence="2 3">
    <name type="scientific">Hypsizygus marmoreus</name>
    <name type="common">White beech mushroom</name>
    <name type="synonym">Agaricus marmoreus</name>
    <dbReference type="NCBI Taxonomy" id="39966"/>
    <lineage>
        <taxon>Eukaryota</taxon>
        <taxon>Fungi</taxon>
        <taxon>Dikarya</taxon>
        <taxon>Basidiomycota</taxon>
        <taxon>Agaricomycotina</taxon>
        <taxon>Agaricomycetes</taxon>
        <taxon>Agaricomycetidae</taxon>
        <taxon>Agaricales</taxon>
        <taxon>Tricholomatineae</taxon>
        <taxon>Lyophyllaceae</taxon>
        <taxon>Hypsizygus</taxon>
    </lineage>
</organism>
<protein>
    <submittedName>
        <fullName evidence="2">Uncharacterized protein</fullName>
    </submittedName>
</protein>
<keyword evidence="1" id="KW-0472">Membrane</keyword>
<feature type="transmembrane region" description="Helical" evidence="1">
    <location>
        <begin position="113"/>
        <end position="129"/>
    </location>
</feature>
<evidence type="ECO:0000256" key="1">
    <source>
        <dbReference type="SAM" id="Phobius"/>
    </source>
</evidence>
<dbReference type="AlphaFoldDB" id="A0A369JDM9"/>
<dbReference type="EMBL" id="LUEZ02000069">
    <property type="protein sequence ID" value="RDB20231.1"/>
    <property type="molecule type" value="Genomic_DNA"/>
</dbReference>
<gene>
    <name evidence="2" type="ORF">Hypma_012663</name>
</gene>
<proteinExistence type="predicted"/>
<name>A0A369JDM9_HYPMA</name>
<sequence length="310" mass="33749">MHVLRLILSSCHLSSDPVFVLSICSCEQSIIALAAPAAAMVTICMTFENLCLFIRWFYSLGLSSLVGVLLRLSPRYGTAVEMEARQFPKGVSTVMASIKIICFIDYRSTNKLGVVPALIAMVLLCLLIHRQRKALFTVFSNSAVRDLTPVFYDSAYTVRYDFPTTGLASCNSLTLGLQVPQLKASWDTSLQSTTQNDRVTIYVQACSDIAGFLHDFGSLSGKSSPILLVIVTAARAPLFALVFKVPSGRKKELDSLAAAVTVMDIENELTKRAKSDETLDRSIIEALGAALTTDSACEMGEYLDTFVSCP</sequence>
<reference evidence="2" key="1">
    <citation type="submission" date="2018-04" db="EMBL/GenBank/DDBJ databases">
        <title>Whole genome sequencing of Hypsizygus marmoreus.</title>
        <authorList>
            <person name="Choi I.-G."/>
            <person name="Min B."/>
            <person name="Kim J.-G."/>
            <person name="Kim S."/>
            <person name="Oh Y.-L."/>
            <person name="Kong W.-S."/>
            <person name="Park H."/>
            <person name="Jeong J."/>
            <person name="Song E.-S."/>
        </authorList>
    </citation>
    <scope>NUCLEOTIDE SEQUENCE [LARGE SCALE GENOMIC DNA]</scope>
    <source>
        <strain evidence="2">51987-8</strain>
    </source>
</reference>
<evidence type="ECO:0000313" key="2">
    <source>
        <dbReference type="EMBL" id="RDB20231.1"/>
    </source>
</evidence>